<dbReference type="Gene3D" id="1.10.510.10">
    <property type="entry name" value="Transferase(Phosphotransferase) domain 1"/>
    <property type="match status" value="1"/>
</dbReference>
<dbReference type="InterPro" id="IPR019775">
    <property type="entry name" value="WD40_repeat_CS"/>
</dbReference>
<evidence type="ECO:0000256" key="3">
    <source>
        <dbReference type="ARBA" id="ARBA00022574"/>
    </source>
</evidence>
<proteinExistence type="predicted"/>
<keyword evidence="8 10" id="KW-0067">ATP-binding</keyword>
<dbReference type="PROSITE" id="PS50011">
    <property type="entry name" value="PROTEIN_KINASE_DOM"/>
    <property type="match status" value="1"/>
</dbReference>
<evidence type="ECO:0000256" key="11">
    <source>
        <dbReference type="SAM" id="MobiDB-lite"/>
    </source>
</evidence>
<dbReference type="PANTHER" id="PTHR43289:SF6">
    <property type="entry name" value="SERINE_THREONINE-PROTEIN KINASE NEKL-3"/>
    <property type="match status" value="1"/>
</dbReference>
<dbReference type="InterPro" id="IPR000719">
    <property type="entry name" value="Prot_kinase_dom"/>
</dbReference>
<evidence type="ECO:0000256" key="2">
    <source>
        <dbReference type="ARBA" id="ARBA00022527"/>
    </source>
</evidence>
<dbReference type="CDD" id="cd00200">
    <property type="entry name" value="WD40"/>
    <property type="match status" value="1"/>
</dbReference>
<keyword evidence="3 9" id="KW-0853">WD repeat</keyword>
<dbReference type="GO" id="GO:0004674">
    <property type="term" value="F:protein serine/threonine kinase activity"/>
    <property type="evidence" value="ECO:0007669"/>
    <property type="project" value="UniProtKB-KW"/>
</dbReference>
<dbReference type="Gene3D" id="2.130.10.10">
    <property type="entry name" value="YVTN repeat-like/Quinoprotein amine dehydrogenase"/>
    <property type="match status" value="2"/>
</dbReference>
<feature type="binding site" evidence="10">
    <location>
        <position position="44"/>
    </location>
    <ligand>
        <name>ATP</name>
        <dbReference type="ChEBI" id="CHEBI:30616"/>
    </ligand>
</feature>
<dbReference type="EMBL" id="JBHSRF010000080">
    <property type="protein sequence ID" value="MFC6086222.1"/>
    <property type="molecule type" value="Genomic_DNA"/>
</dbReference>
<dbReference type="PROSITE" id="PS50082">
    <property type="entry name" value="WD_REPEATS_2"/>
    <property type="match status" value="4"/>
</dbReference>
<dbReference type="Gene3D" id="3.30.200.20">
    <property type="entry name" value="Phosphorylase Kinase, domain 1"/>
    <property type="match status" value="1"/>
</dbReference>
<evidence type="ECO:0000256" key="8">
    <source>
        <dbReference type="ARBA" id="ARBA00022840"/>
    </source>
</evidence>
<feature type="repeat" description="WD" evidence="9">
    <location>
        <begin position="566"/>
        <end position="607"/>
    </location>
</feature>
<dbReference type="RefSeq" id="WP_380761193.1">
    <property type="nucleotide sequence ID" value="NZ_JBHSRF010000080.1"/>
</dbReference>
<dbReference type="SUPFAM" id="SSF56112">
    <property type="entry name" value="Protein kinase-like (PK-like)"/>
    <property type="match status" value="1"/>
</dbReference>
<dbReference type="PROSITE" id="PS00108">
    <property type="entry name" value="PROTEIN_KINASE_ST"/>
    <property type="match status" value="1"/>
</dbReference>
<feature type="repeat" description="WD" evidence="9">
    <location>
        <begin position="532"/>
        <end position="564"/>
    </location>
</feature>
<dbReference type="SUPFAM" id="SSF50998">
    <property type="entry name" value="Quinoprotein alcohol dehydrogenase-like"/>
    <property type="match status" value="1"/>
</dbReference>
<evidence type="ECO:0000256" key="4">
    <source>
        <dbReference type="ARBA" id="ARBA00022679"/>
    </source>
</evidence>
<organism evidence="13 14">
    <name type="scientific">Sphaerisporangium aureirubrum</name>
    <dbReference type="NCBI Taxonomy" id="1544736"/>
    <lineage>
        <taxon>Bacteria</taxon>
        <taxon>Bacillati</taxon>
        <taxon>Actinomycetota</taxon>
        <taxon>Actinomycetes</taxon>
        <taxon>Streptosporangiales</taxon>
        <taxon>Streptosporangiaceae</taxon>
        <taxon>Sphaerisporangium</taxon>
    </lineage>
</organism>
<keyword evidence="2 13" id="KW-0723">Serine/threonine-protein kinase</keyword>
<dbReference type="SMART" id="SM00220">
    <property type="entry name" value="S_TKc"/>
    <property type="match status" value="1"/>
</dbReference>
<dbReference type="InterPro" id="IPR001680">
    <property type="entry name" value="WD40_rpt"/>
</dbReference>
<reference evidence="14" key="1">
    <citation type="journal article" date="2019" name="Int. J. Syst. Evol. Microbiol.">
        <title>The Global Catalogue of Microorganisms (GCM) 10K type strain sequencing project: providing services to taxonomists for standard genome sequencing and annotation.</title>
        <authorList>
            <consortium name="The Broad Institute Genomics Platform"/>
            <consortium name="The Broad Institute Genome Sequencing Center for Infectious Disease"/>
            <person name="Wu L."/>
            <person name="Ma J."/>
        </authorList>
    </citation>
    <scope>NUCLEOTIDE SEQUENCE [LARGE SCALE GENOMIC DNA]</scope>
    <source>
        <strain evidence="14">JCM 30346</strain>
    </source>
</reference>
<dbReference type="InterPro" id="IPR008271">
    <property type="entry name" value="Ser/Thr_kinase_AS"/>
</dbReference>
<evidence type="ECO:0000256" key="6">
    <source>
        <dbReference type="ARBA" id="ARBA00022741"/>
    </source>
</evidence>
<protein>
    <recommendedName>
        <fullName evidence="1">non-specific serine/threonine protein kinase</fullName>
        <ecNumber evidence="1">2.7.11.1</ecNumber>
    </recommendedName>
</protein>
<sequence length="641" mass="68259">MLVAEDVGTVVAGRYRLVRLLGEGGMGSAWQAVDERLRRNVAIKQLRMPPGMRQEARDQLVARVEREAQAAGGLRHRGIITVYDQITDERGLPWIVMELISGRSLNELVDEGGRLSLEWVARIGAEVASALAAAHAAGIVHRDVKPANILLEGDRVVLTDFGIASLEGDTTLTPTGVVIGTPAYMAPEQIDGKEATAASDMWSLGATLYTAAEGRPPFSGPTTAALLMAVSRGKPAPMVHAGALQPLLRELMSKNPDARPTASRAATALLRPAAAPTRPQTRRPTRSTRPAREPLRMPPLTRRRLLIGLGAGLVGAVPVAYFLTRDGTPSWDAPTSLGPALPGHGEEILTLGFGSDGATLVSASGDDVVRWWKADTRAPIGRPLTTGAGSLFSMVLSHDATCMAVAGNEGTGDAAAYKLRLWDMTTRKAKGEISLQDPGDYPRQMVFSADGKTLAVFHHYDFQIRLYDTATLKQLAEFARKGNDADGMAMSRDGKMIATSSEVGNASELQLWDVTTRVPVEPALKYPRRTFALGYSPDGMLLAAGDANGTVSLWDPNTSTLIGSLPRRHAGSINTLAFSRDGAVLATGGADKKVWLWDVSSRRSFAKAIEQSDGITALAFNPGGTVLAVGAADGKVQLWRS</sequence>
<evidence type="ECO:0000313" key="14">
    <source>
        <dbReference type="Proteomes" id="UP001596137"/>
    </source>
</evidence>
<evidence type="ECO:0000256" key="7">
    <source>
        <dbReference type="ARBA" id="ARBA00022777"/>
    </source>
</evidence>
<evidence type="ECO:0000259" key="12">
    <source>
        <dbReference type="PROSITE" id="PS50011"/>
    </source>
</evidence>
<evidence type="ECO:0000256" key="5">
    <source>
        <dbReference type="ARBA" id="ARBA00022737"/>
    </source>
</evidence>
<feature type="compositionally biased region" description="Low complexity" evidence="11">
    <location>
        <begin position="258"/>
        <end position="279"/>
    </location>
</feature>
<keyword evidence="5" id="KW-0677">Repeat</keyword>
<accession>A0ABW1NTX6</accession>
<dbReference type="EC" id="2.7.11.1" evidence="1"/>
<dbReference type="InterPro" id="IPR011009">
    <property type="entry name" value="Kinase-like_dom_sf"/>
</dbReference>
<gene>
    <name evidence="13" type="ORF">ACFP1K_33990</name>
</gene>
<dbReference type="InterPro" id="IPR015943">
    <property type="entry name" value="WD40/YVTN_repeat-like_dom_sf"/>
</dbReference>
<dbReference type="CDD" id="cd14014">
    <property type="entry name" value="STKc_PknB_like"/>
    <property type="match status" value="1"/>
</dbReference>
<comment type="caution">
    <text evidence="13">The sequence shown here is derived from an EMBL/GenBank/DDBJ whole genome shotgun (WGS) entry which is preliminary data.</text>
</comment>
<keyword evidence="6 10" id="KW-0547">Nucleotide-binding</keyword>
<dbReference type="InterPro" id="IPR017441">
    <property type="entry name" value="Protein_kinase_ATP_BS"/>
</dbReference>
<dbReference type="PROSITE" id="PS00678">
    <property type="entry name" value="WD_REPEATS_1"/>
    <property type="match status" value="1"/>
</dbReference>
<keyword evidence="14" id="KW-1185">Reference proteome</keyword>
<dbReference type="PROSITE" id="PS00107">
    <property type="entry name" value="PROTEIN_KINASE_ATP"/>
    <property type="match status" value="1"/>
</dbReference>
<dbReference type="PROSITE" id="PS50294">
    <property type="entry name" value="WD_REPEATS_REGION"/>
    <property type="match status" value="3"/>
</dbReference>
<dbReference type="Pfam" id="PF00400">
    <property type="entry name" value="WD40"/>
    <property type="match status" value="4"/>
</dbReference>
<evidence type="ECO:0000256" key="1">
    <source>
        <dbReference type="ARBA" id="ARBA00012513"/>
    </source>
</evidence>
<dbReference type="SMART" id="SM00320">
    <property type="entry name" value="WD40"/>
    <property type="match status" value="7"/>
</dbReference>
<dbReference type="InterPro" id="IPR011047">
    <property type="entry name" value="Quinoprotein_ADH-like_sf"/>
</dbReference>
<feature type="repeat" description="WD" evidence="9">
    <location>
        <begin position="341"/>
        <end position="382"/>
    </location>
</feature>
<evidence type="ECO:0000256" key="9">
    <source>
        <dbReference type="PROSITE-ProRule" id="PRU00221"/>
    </source>
</evidence>
<dbReference type="Pfam" id="PF00069">
    <property type="entry name" value="Pkinase"/>
    <property type="match status" value="1"/>
</dbReference>
<keyword evidence="7 13" id="KW-0418">Kinase</keyword>
<feature type="repeat" description="WD" evidence="9">
    <location>
        <begin position="608"/>
        <end position="641"/>
    </location>
</feature>
<feature type="domain" description="Protein kinase" evidence="12">
    <location>
        <begin position="15"/>
        <end position="274"/>
    </location>
</feature>
<feature type="region of interest" description="Disordered" evidence="11">
    <location>
        <begin position="257"/>
        <end position="296"/>
    </location>
</feature>
<evidence type="ECO:0000313" key="13">
    <source>
        <dbReference type="EMBL" id="MFC6086222.1"/>
    </source>
</evidence>
<keyword evidence="4" id="KW-0808">Transferase</keyword>
<dbReference type="PANTHER" id="PTHR43289">
    <property type="entry name" value="MITOGEN-ACTIVATED PROTEIN KINASE KINASE KINASE 20-RELATED"/>
    <property type="match status" value="1"/>
</dbReference>
<dbReference type="Proteomes" id="UP001596137">
    <property type="component" value="Unassembled WGS sequence"/>
</dbReference>
<evidence type="ECO:0000256" key="10">
    <source>
        <dbReference type="PROSITE-ProRule" id="PRU10141"/>
    </source>
</evidence>
<name>A0ABW1NTX6_9ACTN</name>